<reference evidence="1 2" key="1">
    <citation type="journal article" date="2021" name="BMC Genomics">
        <title>Telomere-to-telomere genome assembly of asparaginase-producing Trichoderma simmonsii.</title>
        <authorList>
            <person name="Chung D."/>
            <person name="Kwon Y.M."/>
            <person name="Yang Y."/>
        </authorList>
    </citation>
    <scope>NUCLEOTIDE SEQUENCE [LARGE SCALE GENOMIC DNA]</scope>
    <source>
        <strain evidence="1 2">GH-Sj1</strain>
    </source>
</reference>
<sequence length="168" mass="19289">MDAVGGTASVLHLLQQCFRHIKQACRFQTEFRIYELHLQMHLSRCATISRIIHDTSRVDNFLYMNAIGDTNGISQDRELNVAEILSAIQDALRKAQREAAQIRADCSTQAGIKGFGDKRKAQAAKTIEAVKWAFYKRDDCNKLLEEISSMILHLEHQVDRERRTLESW</sequence>
<keyword evidence="2" id="KW-1185">Reference proteome</keyword>
<dbReference type="Proteomes" id="UP000826661">
    <property type="component" value="Chromosome VII"/>
</dbReference>
<gene>
    <name evidence="1" type="ORF">H0G86_012945</name>
</gene>
<name>A0A8G0LSC0_9HYPO</name>
<evidence type="ECO:0000313" key="2">
    <source>
        <dbReference type="Proteomes" id="UP000826661"/>
    </source>
</evidence>
<proteinExistence type="predicted"/>
<dbReference type="Gene3D" id="1.20.120.1020">
    <property type="entry name" value="Prion-inhibition and propagation, HeLo domain"/>
    <property type="match status" value="1"/>
</dbReference>
<dbReference type="InterPro" id="IPR038305">
    <property type="entry name" value="HeLo_sf"/>
</dbReference>
<accession>A0A8G0LSC0</accession>
<evidence type="ECO:0000313" key="1">
    <source>
        <dbReference type="EMBL" id="QYT06078.1"/>
    </source>
</evidence>
<dbReference type="EMBL" id="CP075870">
    <property type="protein sequence ID" value="QYT06078.1"/>
    <property type="molecule type" value="Genomic_DNA"/>
</dbReference>
<evidence type="ECO:0008006" key="3">
    <source>
        <dbReference type="Google" id="ProtNLM"/>
    </source>
</evidence>
<dbReference type="AlphaFoldDB" id="A0A8G0LSC0"/>
<protein>
    <recommendedName>
        <fullName evidence="3">Prion-inhibition and propagation HeLo domain-containing protein</fullName>
    </recommendedName>
</protein>
<organism evidence="1 2">
    <name type="scientific">Trichoderma simmonsii</name>
    <dbReference type="NCBI Taxonomy" id="1491479"/>
    <lineage>
        <taxon>Eukaryota</taxon>
        <taxon>Fungi</taxon>
        <taxon>Dikarya</taxon>
        <taxon>Ascomycota</taxon>
        <taxon>Pezizomycotina</taxon>
        <taxon>Sordariomycetes</taxon>
        <taxon>Hypocreomycetidae</taxon>
        <taxon>Hypocreales</taxon>
        <taxon>Hypocreaceae</taxon>
        <taxon>Trichoderma</taxon>
    </lineage>
</organism>